<accession>I4ALS1</accession>
<dbReference type="RefSeq" id="WP_014798343.1">
    <property type="nucleotide sequence ID" value="NC_018018.1"/>
</dbReference>
<proteinExistence type="predicted"/>
<sequence length="551" mass="64208">MISLEELELTFSRFIDFGKVLDKPTRKFLVFYIYSILKGENTKNELGIDDQEFQSNYFSYLRKTLDTIFENQIIIKLAKENESLTTQIINDTIKWIKDTDKKINAKNPFQEEQDRFDAWAHKPTHLYIDNWDNLINYLSIHYDREELDSNFYTEKFKTLIPQSKEFVLSKEYDPQAEKKIPLDILIADLLAQWDALLTAKWLEFQAQYLEEASDEFSQKLYKKADDLESLGKLISPFAMEVGRYWDLSQALWKKTGFEALEKYAALLENETAIQELVDLLGKMREAQIETEEEEYKEVVIYQSQVKDPHLRSEINGTRSSNDLNAVVPSEIAILAEPETEWMFLKKYADSQLLSFQYEGTKTIFNSNEETFSHQYQKKKEKGAFIICVDTSGSMLGTASQIAKTLCFAIMKMAAKESRKAYLISFSVGIKKIRLDDIAESLDRIVDFLSMSFDGGTDATPALSETLTLLKENDFKDADVLMVSDFVMYSLREDFIKRMETERQKDTRFHSLAIAKDANPEILEVFDHNWVYNPKEENVIQRIWKDLQTLED</sequence>
<protein>
    <submittedName>
        <fullName evidence="1">Uncharacterized protein containing a von Willebrand factor type A (VWA) domain</fullName>
    </submittedName>
</protein>
<dbReference type="Gene3D" id="3.40.50.410">
    <property type="entry name" value="von Willebrand factor, type A domain"/>
    <property type="match status" value="1"/>
</dbReference>
<dbReference type="GO" id="GO:0005829">
    <property type="term" value="C:cytosol"/>
    <property type="evidence" value="ECO:0007669"/>
    <property type="project" value="TreeGrafter"/>
</dbReference>
<dbReference type="STRING" id="880071.Fleli_2541"/>
<gene>
    <name evidence="1" type="ordered locus">Fleli_2541</name>
</gene>
<dbReference type="InterPro" id="IPR008912">
    <property type="entry name" value="Uncharacterised_CoxE"/>
</dbReference>
<keyword evidence="2" id="KW-1185">Reference proteome</keyword>
<name>I4ALS1_BERLS</name>
<dbReference type="InterPro" id="IPR036465">
    <property type="entry name" value="vWFA_dom_sf"/>
</dbReference>
<dbReference type="HOGENOM" id="CLU_022130_1_0_10"/>
<dbReference type="SUPFAM" id="SSF53300">
    <property type="entry name" value="vWA-like"/>
    <property type="match status" value="1"/>
</dbReference>
<dbReference type="eggNOG" id="COG2425">
    <property type="taxonomic scope" value="Bacteria"/>
</dbReference>
<dbReference type="KEGG" id="fli:Fleli_2541"/>
<dbReference type="Pfam" id="PF05762">
    <property type="entry name" value="VWA_CoxE"/>
    <property type="match status" value="1"/>
</dbReference>
<evidence type="ECO:0000313" key="2">
    <source>
        <dbReference type="Proteomes" id="UP000006054"/>
    </source>
</evidence>
<evidence type="ECO:0000313" key="1">
    <source>
        <dbReference type="EMBL" id="AFM04906.1"/>
    </source>
</evidence>
<organism evidence="1 2">
    <name type="scientific">Bernardetia litoralis (strain ATCC 23117 / DSM 6794 / NBRC 15988 / NCIMB 1366 / Fx l1 / Sio-4)</name>
    <name type="common">Flexibacter litoralis</name>
    <dbReference type="NCBI Taxonomy" id="880071"/>
    <lineage>
        <taxon>Bacteria</taxon>
        <taxon>Pseudomonadati</taxon>
        <taxon>Bacteroidota</taxon>
        <taxon>Cytophagia</taxon>
        <taxon>Cytophagales</taxon>
        <taxon>Bernardetiaceae</taxon>
        <taxon>Bernardetia</taxon>
    </lineage>
</organism>
<dbReference type="AlphaFoldDB" id="I4ALS1"/>
<dbReference type="Proteomes" id="UP000006054">
    <property type="component" value="Chromosome"/>
</dbReference>
<reference evidence="2" key="1">
    <citation type="submission" date="2012-06" db="EMBL/GenBank/DDBJ databases">
        <title>The complete genome of Flexibacter litoralis DSM 6794.</title>
        <authorList>
            <person name="Lucas S."/>
            <person name="Copeland A."/>
            <person name="Lapidus A."/>
            <person name="Glavina del Rio T."/>
            <person name="Dalin E."/>
            <person name="Tice H."/>
            <person name="Bruce D."/>
            <person name="Goodwin L."/>
            <person name="Pitluck S."/>
            <person name="Peters L."/>
            <person name="Ovchinnikova G."/>
            <person name="Lu M."/>
            <person name="Kyrpides N."/>
            <person name="Mavromatis K."/>
            <person name="Ivanova N."/>
            <person name="Brettin T."/>
            <person name="Detter J.C."/>
            <person name="Han C."/>
            <person name="Larimer F."/>
            <person name="Land M."/>
            <person name="Hauser L."/>
            <person name="Markowitz V."/>
            <person name="Cheng J.-F."/>
            <person name="Hugenholtz P."/>
            <person name="Woyke T."/>
            <person name="Wu D."/>
            <person name="Spring S."/>
            <person name="Lang E."/>
            <person name="Kopitz M."/>
            <person name="Brambilla E."/>
            <person name="Klenk H.-P."/>
            <person name="Eisen J.A."/>
        </authorList>
    </citation>
    <scope>NUCLEOTIDE SEQUENCE [LARGE SCALE GENOMIC DNA]</scope>
    <source>
        <strain evidence="2">ATCC 23117 / DSM 6794 / NBRC 15988 / NCIMB 1366 / Sio-4</strain>
    </source>
</reference>
<dbReference type="PATRIC" id="fig|880071.3.peg.2531"/>
<dbReference type="PANTHER" id="PTHR36846">
    <property type="entry name" value="PROTEIN VIAA"/>
    <property type="match status" value="1"/>
</dbReference>
<dbReference type="OrthoDB" id="387240at2"/>
<dbReference type="PANTHER" id="PTHR36846:SF1">
    <property type="entry name" value="PROTEIN VIAA"/>
    <property type="match status" value="1"/>
</dbReference>
<dbReference type="EMBL" id="CP003345">
    <property type="protein sequence ID" value="AFM04906.1"/>
    <property type="molecule type" value="Genomic_DNA"/>
</dbReference>